<gene>
    <name evidence="1" type="ORF">Q7A36_11270</name>
</gene>
<keyword evidence="2" id="KW-1185">Reference proteome</keyword>
<sequence length="155" mass="17523">MSVTTEAPPADAASAPFVRELIKVWRAQDSHGAWERKADLELLEPYILDKAARRALPIIGDPDPDTLWRLELFFNAVCLLVEKETGVMITPMLKMSHEGFGRMVLIGGRLIVVNKQLRDVHRFGFDNLGKLAEEGDKYVRSGVEMIRKFPEVANY</sequence>
<reference evidence="1 2" key="1">
    <citation type="submission" date="2023-08" db="EMBL/GenBank/DDBJ databases">
        <title>The draft genome sequence of Paracraurococcus sp. LOR1-02.</title>
        <authorList>
            <person name="Kingkaew E."/>
            <person name="Tanasupawat S."/>
        </authorList>
    </citation>
    <scope>NUCLEOTIDE SEQUENCE [LARGE SCALE GENOMIC DNA]</scope>
    <source>
        <strain evidence="1 2">LOR1-02</strain>
    </source>
</reference>
<name>A0ABT9DYE1_9PROT</name>
<proteinExistence type="predicted"/>
<organism evidence="1 2">
    <name type="scientific">Paracraurococcus lichenis</name>
    <dbReference type="NCBI Taxonomy" id="3064888"/>
    <lineage>
        <taxon>Bacteria</taxon>
        <taxon>Pseudomonadati</taxon>
        <taxon>Pseudomonadota</taxon>
        <taxon>Alphaproteobacteria</taxon>
        <taxon>Acetobacterales</taxon>
        <taxon>Roseomonadaceae</taxon>
        <taxon>Paracraurococcus</taxon>
    </lineage>
</organism>
<dbReference type="Proteomes" id="UP001243009">
    <property type="component" value="Unassembled WGS sequence"/>
</dbReference>
<dbReference type="PIRSF" id="PIRSF005788">
    <property type="entry name" value="NifK"/>
    <property type="match status" value="1"/>
</dbReference>
<evidence type="ECO:0000313" key="1">
    <source>
        <dbReference type="EMBL" id="MDO9708922.1"/>
    </source>
</evidence>
<evidence type="ECO:0000313" key="2">
    <source>
        <dbReference type="Proteomes" id="UP001243009"/>
    </source>
</evidence>
<accession>A0ABT9DYE1</accession>
<dbReference type="InterPro" id="IPR004952">
    <property type="entry name" value="NifX-assoc_nitrogen_fix"/>
</dbReference>
<dbReference type="EMBL" id="JAUTWS010000009">
    <property type="protein sequence ID" value="MDO9708922.1"/>
    <property type="molecule type" value="Genomic_DNA"/>
</dbReference>
<comment type="caution">
    <text evidence="1">The sequence shown here is derived from an EMBL/GenBank/DDBJ whole genome shotgun (WGS) entry which is preliminary data.</text>
</comment>
<dbReference type="NCBIfam" id="TIGR02935">
    <property type="entry name" value="NifX-associated nitrogen fixation protein"/>
    <property type="match status" value="1"/>
</dbReference>
<protein>
    <submittedName>
        <fullName evidence="1">NifX-associated nitrogen fixation protein</fullName>
    </submittedName>
</protein>
<dbReference type="Pfam" id="PF03270">
    <property type="entry name" value="DUF269"/>
    <property type="match status" value="1"/>
</dbReference>
<dbReference type="Gene3D" id="1.10.3100.20">
    <property type="entry name" value="Protein of unknown function DUF269"/>
    <property type="match status" value="1"/>
</dbReference>
<dbReference type="RefSeq" id="WP_305103788.1">
    <property type="nucleotide sequence ID" value="NZ_JAUTWS010000009.1"/>
</dbReference>